<dbReference type="SUPFAM" id="SSF47336">
    <property type="entry name" value="ACP-like"/>
    <property type="match status" value="1"/>
</dbReference>
<reference evidence="2 3" key="1">
    <citation type="submission" date="2020-08" db="EMBL/GenBank/DDBJ databases">
        <title>A Genomic Blueprint of the Chicken Gut Microbiome.</title>
        <authorList>
            <person name="Gilroy R."/>
            <person name="Ravi A."/>
            <person name="Getino M."/>
            <person name="Pursley I."/>
            <person name="Horton D.L."/>
            <person name="Alikhan N.-F."/>
            <person name="Baker D."/>
            <person name="Gharbi K."/>
            <person name="Hall N."/>
            <person name="Watson M."/>
            <person name="Adriaenssens E.M."/>
            <person name="Foster-Nyarko E."/>
            <person name="Jarju S."/>
            <person name="Secka A."/>
            <person name="Antonio M."/>
            <person name="Oren A."/>
            <person name="Chaudhuri R."/>
            <person name="La Ragione R.M."/>
            <person name="Hildebrand F."/>
            <person name="Pallen M.J."/>
        </authorList>
    </citation>
    <scope>NUCLEOTIDE SEQUENCE [LARGE SCALE GENOMIC DNA]</scope>
    <source>
        <strain evidence="2 3">Sa2CUA10</strain>
    </source>
</reference>
<dbReference type="PROSITE" id="PS50075">
    <property type="entry name" value="CARRIER"/>
    <property type="match status" value="1"/>
</dbReference>
<evidence type="ECO:0000313" key="2">
    <source>
        <dbReference type="EMBL" id="MBD7962757.1"/>
    </source>
</evidence>
<dbReference type="Pfam" id="PF00550">
    <property type="entry name" value="PP-binding"/>
    <property type="match status" value="1"/>
</dbReference>
<dbReference type="Gene3D" id="1.10.1200.10">
    <property type="entry name" value="ACP-like"/>
    <property type="match status" value="1"/>
</dbReference>
<dbReference type="InterPro" id="IPR009081">
    <property type="entry name" value="PP-bd_ACP"/>
</dbReference>
<accession>A0ABR8SH09</accession>
<name>A0ABR8SH09_9BACL</name>
<organism evidence="2 3">
    <name type="scientific">Fictibacillus norfolkensis</name>
    <dbReference type="NCBI Taxonomy" id="2762233"/>
    <lineage>
        <taxon>Bacteria</taxon>
        <taxon>Bacillati</taxon>
        <taxon>Bacillota</taxon>
        <taxon>Bacilli</taxon>
        <taxon>Bacillales</taxon>
        <taxon>Fictibacillaceae</taxon>
        <taxon>Fictibacillus</taxon>
    </lineage>
</organism>
<protein>
    <submittedName>
        <fullName evidence="2">Acyl carrier protein</fullName>
    </submittedName>
</protein>
<feature type="domain" description="Carrier" evidence="1">
    <location>
        <begin position="1"/>
        <end position="79"/>
    </location>
</feature>
<dbReference type="RefSeq" id="WP_191752059.1">
    <property type="nucleotide sequence ID" value="NZ_JACSQM010000001.1"/>
</dbReference>
<gene>
    <name evidence="2" type="ORF">H9648_01735</name>
</gene>
<proteinExistence type="predicted"/>
<keyword evidence="3" id="KW-1185">Reference proteome</keyword>
<evidence type="ECO:0000259" key="1">
    <source>
        <dbReference type="PROSITE" id="PS50075"/>
    </source>
</evidence>
<evidence type="ECO:0000313" key="3">
    <source>
        <dbReference type="Proteomes" id="UP000603641"/>
    </source>
</evidence>
<dbReference type="EMBL" id="JACSQM010000001">
    <property type="protein sequence ID" value="MBD7962757.1"/>
    <property type="molecule type" value="Genomic_DNA"/>
</dbReference>
<dbReference type="InterPro" id="IPR036736">
    <property type="entry name" value="ACP-like_sf"/>
</dbReference>
<comment type="caution">
    <text evidence="2">The sequence shown here is derived from an EMBL/GenBank/DDBJ whole genome shotgun (WGS) entry which is preliminary data.</text>
</comment>
<sequence length="84" mass="9729">MSTVSHSVDILKIIADLTKRKQISLEDRLVEDLYIDSITYLELLSFLEETFFFELDLDDLEPGKLQKVQDVVALVEQKRKTVSL</sequence>
<dbReference type="Proteomes" id="UP000603641">
    <property type="component" value="Unassembled WGS sequence"/>
</dbReference>